<comment type="caution">
    <text evidence="1">The sequence shown here is derived from an EMBL/GenBank/DDBJ whole genome shotgun (WGS) entry which is preliminary data.</text>
</comment>
<protein>
    <submittedName>
        <fullName evidence="1">Uncharacterized protein</fullName>
    </submittedName>
</protein>
<dbReference type="AlphaFoldDB" id="A0AAE1DH33"/>
<accession>A0AAE1DH33</accession>
<dbReference type="Proteomes" id="UP001283361">
    <property type="component" value="Unassembled WGS sequence"/>
</dbReference>
<organism evidence="1 2">
    <name type="scientific">Elysia crispata</name>
    <name type="common">lettuce slug</name>
    <dbReference type="NCBI Taxonomy" id="231223"/>
    <lineage>
        <taxon>Eukaryota</taxon>
        <taxon>Metazoa</taxon>
        <taxon>Spiralia</taxon>
        <taxon>Lophotrochozoa</taxon>
        <taxon>Mollusca</taxon>
        <taxon>Gastropoda</taxon>
        <taxon>Heterobranchia</taxon>
        <taxon>Euthyneura</taxon>
        <taxon>Panpulmonata</taxon>
        <taxon>Sacoglossa</taxon>
        <taxon>Placobranchoidea</taxon>
        <taxon>Plakobranchidae</taxon>
        <taxon>Elysia</taxon>
    </lineage>
</organism>
<sequence>MGSGVFWQLVTVRQTMFQTLTAFLARSVTLICPVFFSQPLLGNKCPCPARAHSVKFWLRCWGSECIKPHKTQEPRKTSYQVAPNSVAVKISIVWATSHPVGDLCWSSLLGSLR</sequence>
<proteinExistence type="predicted"/>
<reference evidence="1" key="1">
    <citation type="journal article" date="2023" name="G3 (Bethesda)">
        <title>A reference genome for the long-term kleptoplast-retaining sea slug Elysia crispata morphotype clarki.</title>
        <authorList>
            <person name="Eastman K.E."/>
            <person name="Pendleton A.L."/>
            <person name="Shaikh M.A."/>
            <person name="Suttiyut T."/>
            <person name="Ogas R."/>
            <person name="Tomko P."/>
            <person name="Gavelis G."/>
            <person name="Widhalm J.R."/>
            <person name="Wisecaver J.H."/>
        </authorList>
    </citation>
    <scope>NUCLEOTIDE SEQUENCE</scope>
    <source>
        <strain evidence="1">ECLA1</strain>
    </source>
</reference>
<name>A0AAE1DH33_9GAST</name>
<keyword evidence="2" id="KW-1185">Reference proteome</keyword>
<evidence type="ECO:0000313" key="2">
    <source>
        <dbReference type="Proteomes" id="UP001283361"/>
    </source>
</evidence>
<evidence type="ECO:0000313" key="1">
    <source>
        <dbReference type="EMBL" id="KAK3769545.1"/>
    </source>
</evidence>
<dbReference type="EMBL" id="JAWDGP010003905">
    <property type="protein sequence ID" value="KAK3769545.1"/>
    <property type="molecule type" value="Genomic_DNA"/>
</dbReference>
<gene>
    <name evidence="1" type="ORF">RRG08_044740</name>
</gene>